<evidence type="ECO:0000313" key="1">
    <source>
        <dbReference type="EMBL" id="GAT57390.1"/>
    </source>
</evidence>
<name>A0ABQ0M260_MYCCL</name>
<evidence type="ECO:0008006" key="3">
    <source>
        <dbReference type="Google" id="ProtNLM"/>
    </source>
</evidence>
<accession>A0ABQ0M260</accession>
<gene>
    <name evidence="1" type="ORF">MCHLO_13935</name>
</gene>
<reference evidence="1" key="1">
    <citation type="submission" date="2014-09" db="EMBL/GenBank/DDBJ databases">
        <title>Genome sequence of the luminous mushroom Mycena chlorophos for searching fungal bioluminescence genes.</title>
        <authorList>
            <person name="Tanaka Y."/>
            <person name="Kasuga D."/>
            <person name="Oba Y."/>
            <person name="Hase S."/>
            <person name="Sato K."/>
            <person name="Oba Y."/>
            <person name="Sakakibara Y."/>
        </authorList>
    </citation>
    <scope>NUCLEOTIDE SEQUENCE</scope>
</reference>
<proteinExistence type="predicted"/>
<dbReference type="Proteomes" id="UP000815677">
    <property type="component" value="Unassembled WGS sequence"/>
</dbReference>
<evidence type="ECO:0000313" key="2">
    <source>
        <dbReference type="Proteomes" id="UP000815677"/>
    </source>
</evidence>
<organism evidence="1 2">
    <name type="scientific">Mycena chlorophos</name>
    <name type="common">Agaric fungus</name>
    <name type="synonym">Agaricus chlorophos</name>
    <dbReference type="NCBI Taxonomy" id="658473"/>
    <lineage>
        <taxon>Eukaryota</taxon>
        <taxon>Fungi</taxon>
        <taxon>Dikarya</taxon>
        <taxon>Basidiomycota</taxon>
        <taxon>Agaricomycotina</taxon>
        <taxon>Agaricomycetes</taxon>
        <taxon>Agaricomycetidae</taxon>
        <taxon>Agaricales</taxon>
        <taxon>Marasmiineae</taxon>
        <taxon>Mycenaceae</taxon>
        <taxon>Mycena</taxon>
    </lineage>
</organism>
<sequence>MPVFHRLKTLRMDGLGFEPEALHRFPAVEHLVFTSGVFIPDSYHNSFFPKLKSYSGPYMNLKYFAACTELQQLSIWGEEPSQVIPRAATAKPAVYNEFSYPQPNSLQILEATFDLLTRTQVHDFMAQWPHLAELSLRCDRGFPEKKLQEHCADVFFNNFFPVLPSSLERLALRWDCTVPHAVGFLEVDMTPAPPTRLDELLDKSRCPRLKAVWLEGCEYLLRWRKSLQEPAQCFKIHYNSQEAQHKRDNFRPWWEDQS</sequence>
<protein>
    <recommendedName>
        <fullName evidence="3">F-box domain-containing protein</fullName>
    </recommendedName>
</protein>
<keyword evidence="2" id="KW-1185">Reference proteome</keyword>
<dbReference type="EMBL" id="DF849449">
    <property type="protein sequence ID" value="GAT57390.1"/>
    <property type="molecule type" value="Genomic_DNA"/>
</dbReference>